<organism evidence="5 6">
    <name type="scientific">Rotaria magnacalcarata</name>
    <dbReference type="NCBI Taxonomy" id="392030"/>
    <lineage>
        <taxon>Eukaryota</taxon>
        <taxon>Metazoa</taxon>
        <taxon>Spiralia</taxon>
        <taxon>Gnathifera</taxon>
        <taxon>Rotifera</taxon>
        <taxon>Eurotatoria</taxon>
        <taxon>Bdelloidea</taxon>
        <taxon>Philodinida</taxon>
        <taxon>Philodinidae</taxon>
        <taxon>Rotaria</taxon>
    </lineage>
</organism>
<keyword evidence="6" id="KW-1185">Reference proteome</keyword>
<dbReference type="PANTHER" id="PTHR24113:SF12">
    <property type="entry name" value="RAN GTPASE-ACTIVATING PROTEIN 1"/>
    <property type="match status" value="1"/>
</dbReference>
<dbReference type="GO" id="GO:0005096">
    <property type="term" value="F:GTPase activator activity"/>
    <property type="evidence" value="ECO:0007669"/>
    <property type="project" value="UniProtKB-KW"/>
</dbReference>
<feature type="compositionally biased region" description="Pro residues" evidence="4">
    <location>
        <begin position="86"/>
        <end position="108"/>
    </location>
</feature>
<evidence type="ECO:0000313" key="5">
    <source>
        <dbReference type="EMBL" id="CAF4182574.1"/>
    </source>
</evidence>
<dbReference type="GO" id="GO:0006913">
    <property type="term" value="P:nucleocytoplasmic transport"/>
    <property type="evidence" value="ECO:0007669"/>
    <property type="project" value="TreeGrafter"/>
</dbReference>
<keyword evidence="3" id="KW-0677">Repeat</keyword>
<dbReference type="SUPFAM" id="SSF52047">
    <property type="entry name" value="RNI-like"/>
    <property type="match status" value="1"/>
</dbReference>
<protein>
    <submittedName>
        <fullName evidence="5">Uncharacterized protein</fullName>
    </submittedName>
</protein>
<keyword evidence="1" id="KW-0343">GTPase activation</keyword>
<evidence type="ECO:0000313" key="6">
    <source>
        <dbReference type="Proteomes" id="UP000663866"/>
    </source>
</evidence>
<dbReference type="InterPro" id="IPR032675">
    <property type="entry name" value="LRR_dom_sf"/>
</dbReference>
<dbReference type="Proteomes" id="UP000663866">
    <property type="component" value="Unassembled WGS sequence"/>
</dbReference>
<reference evidence="5" key="1">
    <citation type="submission" date="2021-02" db="EMBL/GenBank/DDBJ databases">
        <authorList>
            <person name="Nowell W R."/>
        </authorList>
    </citation>
    <scope>NUCLEOTIDE SEQUENCE</scope>
</reference>
<dbReference type="GO" id="GO:0048471">
    <property type="term" value="C:perinuclear region of cytoplasm"/>
    <property type="evidence" value="ECO:0007669"/>
    <property type="project" value="TreeGrafter"/>
</dbReference>
<feature type="compositionally biased region" description="Low complexity" evidence="4">
    <location>
        <begin position="138"/>
        <end position="163"/>
    </location>
</feature>
<dbReference type="SMART" id="SM00368">
    <property type="entry name" value="LRR_RI"/>
    <property type="match status" value="5"/>
</dbReference>
<feature type="region of interest" description="Disordered" evidence="4">
    <location>
        <begin position="67"/>
        <end position="163"/>
    </location>
</feature>
<evidence type="ECO:0000256" key="3">
    <source>
        <dbReference type="ARBA" id="ARBA00022737"/>
    </source>
</evidence>
<dbReference type="PROSITE" id="PS51450">
    <property type="entry name" value="LRR"/>
    <property type="match status" value="1"/>
</dbReference>
<evidence type="ECO:0000256" key="2">
    <source>
        <dbReference type="ARBA" id="ARBA00022614"/>
    </source>
</evidence>
<feature type="compositionally biased region" description="Low complexity" evidence="4">
    <location>
        <begin position="109"/>
        <end position="125"/>
    </location>
</feature>
<proteinExistence type="predicted"/>
<gene>
    <name evidence="5" type="ORF">OVN521_LOCUS25364</name>
</gene>
<keyword evidence="2" id="KW-0433">Leucine-rich repeat</keyword>
<dbReference type="Gene3D" id="3.80.10.10">
    <property type="entry name" value="Ribonuclease Inhibitor"/>
    <property type="match status" value="2"/>
</dbReference>
<dbReference type="GO" id="GO:0005829">
    <property type="term" value="C:cytosol"/>
    <property type="evidence" value="ECO:0007669"/>
    <property type="project" value="TreeGrafter"/>
</dbReference>
<dbReference type="InterPro" id="IPR027038">
    <property type="entry name" value="RanGap"/>
</dbReference>
<comment type="caution">
    <text evidence="5">The sequence shown here is derived from an EMBL/GenBank/DDBJ whole genome shotgun (WGS) entry which is preliminary data.</text>
</comment>
<feature type="compositionally biased region" description="Pro residues" evidence="4">
    <location>
        <begin position="126"/>
        <end position="137"/>
    </location>
</feature>
<dbReference type="PANTHER" id="PTHR24113">
    <property type="entry name" value="RAN GTPASE-ACTIVATING PROTEIN 1"/>
    <property type="match status" value="1"/>
</dbReference>
<dbReference type="EMBL" id="CAJOBG010006296">
    <property type="protein sequence ID" value="CAF4182574.1"/>
    <property type="molecule type" value="Genomic_DNA"/>
</dbReference>
<evidence type="ECO:0000256" key="4">
    <source>
        <dbReference type="SAM" id="MobiDB-lite"/>
    </source>
</evidence>
<dbReference type="Pfam" id="PF13516">
    <property type="entry name" value="LRR_6"/>
    <property type="match status" value="3"/>
</dbReference>
<dbReference type="GO" id="GO:0031267">
    <property type="term" value="F:small GTPase binding"/>
    <property type="evidence" value="ECO:0007669"/>
    <property type="project" value="TreeGrafter"/>
</dbReference>
<accession>A0A819ZTL2</accession>
<name>A0A819ZTL2_9BILA</name>
<evidence type="ECO:0000256" key="1">
    <source>
        <dbReference type="ARBA" id="ARBA00022468"/>
    </source>
</evidence>
<dbReference type="GO" id="GO:0005634">
    <property type="term" value="C:nucleus"/>
    <property type="evidence" value="ECO:0007669"/>
    <property type="project" value="TreeGrafter"/>
</dbReference>
<dbReference type="AlphaFoldDB" id="A0A819ZTL2"/>
<dbReference type="InterPro" id="IPR001611">
    <property type="entry name" value="Leu-rich_rpt"/>
</dbReference>
<feature type="compositionally biased region" description="Low complexity" evidence="4">
    <location>
        <begin position="68"/>
        <end position="85"/>
    </location>
</feature>
<sequence length="402" mass="44720">MTSRKVTAITQKSSLDKPYRTLASIIEDQENSSTIKFAAKTNINLSLMSNERKSPVPYSQSISFRLNPISPSSPTSTLTPSSTQPPILPRPPTPTRSPTPTHMRPPAPTGTLTPTSTLTPSSTQPPILPRPPTPTRSPTPTRMRPSTPTGTLTPTPVPTSIPTSLSTITTVAPANKNFKSEFYYNPKLQEKISRFEPKLHVDLSYCYLIDQDISMIVSQIIVAKKCTELWLYGNKITSKGVSILAKSLINNSTLQSLDLSFNQIYDVGVFELTRALSSNQKSSLMFLYLSKNGIGNDGASYLSEMLKTNQSLKELWLSNNEVGNEGVKKLAGALAYHDKKLKFLSLSMNIFITDLCIDSLIEMLKHNQTLKELWIEDCNLTEEGKMRLQETVDRKKNFKIYL</sequence>